<dbReference type="EMBL" id="CAJNOR010005792">
    <property type="protein sequence ID" value="CAF1576310.1"/>
    <property type="molecule type" value="Genomic_DNA"/>
</dbReference>
<evidence type="ECO:0000313" key="3">
    <source>
        <dbReference type="Proteomes" id="UP000663828"/>
    </source>
</evidence>
<comment type="caution">
    <text evidence="2">The sequence shown here is derived from an EMBL/GenBank/DDBJ whole genome shotgun (WGS) entry which is preliminary data.</text>
</comment>
<feature type="compositionally biased region" description="Basic residues" evidence="1">
    <location>
        <begin position="1146"/>
        <end position="1157"/>
    </location>
</feature>
<reference evidence="2" key="1">
    <citation type="submission" date="2021-02" db="EMBL/GenBank/DDBJ databases">
        <authorList>
            <person name="Nowell W R."/>
        </authorList>
    </citation>
    <scope>NUCLEOTIDE SEQUENCE</scope>
</reference>
<accession>A0A815Z052</accession>
<gene>
    <name evidence="2" type="ORF">XAT740_LOCUS44996</name>
</gene>
<organism evidence="2 3">
    <name type="scientific">Adineta ricciae</name>
    <name type="common">Rotifer</name>
    <dbReference type="NCBI Taxonomy" id="249248"/>
    <lineage>
        <taxon>Eukaryota</taxon>
        <taxon>Metazoa</taxon>
        <taxon>Spiralia</taxon>
        <taxon>Gnathifera</taxon>
        <taxon>Rotifera</taxon>
        <taxon>Eurotatoria</taxon>
        <taxon>Bdelloidea</taxon>
        <taxon>Adinetida</taxon>
        <taxon>Adinetidae</taxon>
        <taxon>Adineta</taxon>
    </lineage>
</organism>
<evidence type="ECO:0000256" key="1">
    <source>
        <dbReference type="SAM" id="MobiDB-lite"/>
    </source>
</evidence>
<keyword evidence="3" id="KW-1185">Reference proteome</keyword>
<name>A0A815Z052_ADIRI</name>
<feature type="compositionally biased region" description="Polar residues" evidence="1">
    <location>
        <begin position="671"/>
        <end position="689"/>
    </location>
</feature>
<proteinExistence type="predicted"/>
<protein>
    <submittedName>
        <fullName evidence="2">Uncharacterized protein</fullName>
    </submittedName>
</protein>
<feature type="region of interest" description="Disordered" evidence="1">
    <location>
        <begin position="1146"/>
        <end position="1165"/>
    </location>
</feature>
<dbReference type="Proteomes" id="UP000663828">
    <property type="component" value="Unassembled WGS sequence"/>
</dbReference>
<evidence type="ECO:0000313" key="2">
    <source>
        <dbReference type="EMBL" id="CAF1576310.1"/>
    </source>
</evidence>
<sequence length="1365" mass="156022">MPKQRSKFDESIINHFDRAFHTIITKHRMELRFVLSPYLHNMLLQHARHHEIDFLGYSYELIGIMSYFLKSSYIYRYKACENPAPTHFYQLLIALSAFGKSTLHTLLKSSVMNEYSVRTTGEQYNHRKSGILEGFDAFVDETSAAGLQAGLVNGDKMIFSDEGENILKNNGLIVDENTTTSSTYDLHNFVLSYYGSIRTFNKELKSGSLAANIGRLTISCLSTSEPIIRMLARRFSGGQTCPMLERFTILYAETKPKYSFQRSTVTVHKMASLSQFVMVLGQIHDIDFYFDNDAENLYALYGDSLTFAMKQHERNAPWLSTRFGKSRDHSLRLCALLQGLEMAAVVCHDLILEDPTFVNGAANQQFFQAAVKKTKELFFPSPSNQRRLSIGIEVVEGAIYLTNKLIEQYREIRIELSFMSEGNSTDQKAAGTKGKHSVVGQEDDYIQDQLHSTSIKHGGQKSSKKKNHEDEVASQVVALFDPTSESCKKILQMILNVNSAILIKSILSRHSTLKNYIRSIDPALQYLIDSELLISYDSGCVVSSNKNRVVPVYVKRMTSPANAKENSDLSKLLKSFGIEHSDYLATWWNISLPPTITLSEEVYDLLSGAPYSTFITVPIAQWAPKSRQQASSTVCVSHTDSHIEVVQSVTPPIRLSAASTHLPEDMIPNRTIHSSDNSSTGSNADNSTDTENEKKASVAHANTSSHRQQRIPKTINDLNTGDESEMIQQENSQQSQKRSLPLEIEHQSLPLLPANINPNTKIERTTSYQYDMFTRPQQSTLFTVIEELFNLSELAFIEQVNSSFHQLTPSRCMHIANICSNTFGRLIDENSIQYILSMFQHGFLPRLNIYRNVQKIVDTYAEANQLCTLINNVIIPAAEKCCTDCGKCYSQLFSKSVSIYQFDGKISKGLICYYYCDHTGTEKFKQAPRKLYPNFIESLHGKIVSKKSLEYTDYFYIGGDSVFSKKILTQFETLLVTSHTNFQGFTEAYNLLHKYEYDTERFVERRLFSQIWIMYELVNLAFFMGYEEILLPLTMDRTQNDSFFYNIFDSLYVLFVKFWLNHSEYKSCGSYCSKALVVDGNQKLRRRICFDKTKTITTDEMTTIVVGCDRTPAYKSLYCTQHLREARSRRPTTAKYLTNNRIRASKSKNKSKFRKGNTRSQQASIEHESISCSTLKEKPEEYVKQCLRSFGFIVYVTNCNVAVAFNEIFRSETIKEILNGLINIVNISPTLPPSIIYDDACHLIRRLIDGQTRNEFCITPAINYLNRKTYNIDRLHLKNHKDTWCRKYLDPDDNPLLNNVNTESCEQLFSWSNGYAPAFTQMNQSRCRLMLLITFHLRNCYLKNINPHVFNIAKPIVTKSRPLII</sequence>
<feature type="region of interest" description="Disordered" evidence="1">
    <location>
        <begin position="661"/>
        <end position="718"/>
    </location>
</feature>